<evidence type="ECO:0000313" key="1">
    <source>
        <dbReference type="EMBL" id="QQM47624.1"/>
    </source>
</evidence>
<dbReference type="AlphaFoldDB" id="A0A7T7RI96"/>
<dbReference type="Proteomes" id="UP000595636">
    <property type="component" value="Plasmid unnamed1"/>
</dbReference>
<dbReference type="RefSeq" id="WP_166634929.1">
    <property type="nucleotide sequence ID" value="NZ_CP066832.1"/>
</dbReference>
<reference evidence="1 2" key="1">
    <citation type="submission" date="2020-12" db="EMBL/GenBank/DDBJ databases">
        <title>A novel species.</title>
        <authorList>
            <person name="Li K."/>
        </authorList>
    </citation>
    <scope>NUCLEOTIDE SEQUENCE [LARGE SCALE GENOMIC DNA]</scope>
    <source>
        <strain evidence="1 2">ZYC-3</strain>
        <plasmid evidence="1 2">unnamed1</plasmid>
    </source>
</reference>
<sequence length="54" mass="5640">MTDSKITELLARAAGGDSEAAAAFVRARALRLHAAERVSASGRAAARRMLRTAS</sequence>
<keyword evidence="1" id="KW-0614">Plasmid</keyword>
<dbReference type="EMBL" id="CP066832">
    <property type="protein sequence ID" value="QQM47624.1"/>
    <property type="molecule type" value="Genomic_DNA"/>
</dbReference>
<keyword evidence="2" id="KW-1185">Reference proteome</keyword>
<dbReference type="KEGG" id="slf:JEQ17_49725"/>
<protein>
    <submittedName>
        <fullName evidence="1">Uncharacterized protein</fullName>
    </submittedName>
</protein>
<name>A0A7T7RI96_9ACTN</name>
<proteinExistence type="predicted"/>
<gene>
    <name evidence="1" type="ORF">JEQ17_49725</name>
</gene>
<organism evidence="1 2">
    <name type="scientific">Streptomyces liliifuscus</name>
    <dbReference type="NCBI Taxonomy" id="2797636"/>
    <lineage>
        <taxon>Bacteria</taxon>
        <taxon>Bacillati</taxon>
        <taxon>Actinomycetota</taxon>
        <taxon>Actinomycetes</taxon>
        <taxon>Kitasatosporales</taxon>
        <taxon>Streptomycetaceae</taxon>
        <taxon>Streptomyces</taxon>
    </lineage>
</organism>
<accession>A0A7T7RI96</accession>
<geneLocation type="plasmid" evidence="1 2">
    <name>unnamed1</name>
</geneLocation>
<evidence type="ECO:0000313" key="2">
    <source>
        <dbReference type="Proteomes" id="UP000595636"/>
    </source>
</evidence>